<dbReference type="Gene3D" id="3.40.50.1220">
    <property type="entry name" value="TPP-binding domain"/>
    <property type="match status" value="1"/>
</dbReference>
<dbReference type="InterPro" id="IPR011766">
    <property type="entry name" value="TPP_enzyme_TPP-bd"/>
</dbReference>
<dbReference type="EC" id="4.1.1.75" evidence="9"/>
<dbReference type="PANTHER" id="PTHR18968">
    <property type="entry name" value="THIAMINE PYROPHOSPHATE ENZYMES"/>
    <property type="match status" value="1"/>
</dbReference>
<evidence type="ECO:0000259" key="7">
    <source>
        <dbReference type="Pfam" id="PF02775"/>
    </source>
</evidence>
<dbReference type="Pfam" id="PF02776">
    <property type="entry name" value="TPP_enzyme_N"/>
    <property type="match status" value="1"/>
</dbReference>
<proteinExistence type="inferred from homology"/>
<accession>A0ABV8V353</accession>
<evidence type="ECO:0000256" key="5">
    <source>
        <dbReference type="SAM" id="Coils"/>
    </source>
</evidence>
<dbReference type="Pfam" id="PF02775">
    <property type="entry name" value="TPP_enzyme_C"/>
    <property type="match status" value="1"/>
</dbReference>
<dbReference type="PANTHER" id="PTHR18968:SF13">
    <property type="entry name" value="ACETOLACTATE SYNTHASE CATALYTIC SUBUNIT, MITOCHONDRIAL"/>
    <property type="match status" value="1"/>
</dbReference>
<dbReference type="InterPro" id="IPR045229">
    <property type="entry name" value="TPP_enz"/>
</dbReference>
<dbReference type="CDD" id="cd07035">
    <property type="entry name" value="TPP_PYR_POX_like"/>
    <property type="match status" value="1"/>
</dbReference>
<sequence length="529" mass="56709">MQTCGELLAKYLEAYGIEVAFGIPGTHTIELYRGLPQTAIRHVTPRHEQGAGFMADGYARVTGKPAACITVSGPGALNISGAMGQALQDSQPMLVISADNNTWQRGLGEGRLHETRNLQAAMAECSRWAHTLTRPDELPRVMARAFAIFASERPGPVHLTLPLDVITASADHVPLDLWPLPSKPAAHLSSVAQAATLLNQAKRPLLALGGGCADAQAAMLALAEQLQAPVSLTHNAKGLLPPDHPLLLGSNPSFASIRHEFEQSDVILAIGTELSETDYDFFFQGDFTIPGKLIRVDIATDQLTRNCKPSLAIQSDACQFAQALTSQLTASKTRLENAKQRVAEAKQKHQQEIHLGYQAFLDSLLEALPTAILMGDSTQPAYYAANQFDATAPRSFGSAATGYGTLGWALPAAFGARLGAPHRPVIGLLGDGGIQFSLNELATAVEAKIPVSIIIWHNSCYEMIAMNFRDAGMEPIACDIYAPDFIKIAEGYGCKGVRAKNLRELTSALINAQASDLPTIIEVQESDFI</sequence>
<keyword evidence="3 4" id="KW-0786">Thiamine pyrophosphate</keyword>
<dbReference type="SUPFAM" id="SSF52518">
    <property type="entry name" value="Thiamin diphosphate-binding fold (THDP-binding)"/>
    <property type="match status" value="2"/>
</dbReference>
<gene>
    <name evidence="9" type="ORF">ACFOX3_08525</name>
</gene>
<feature type="domain" description="Thiamine pyrophosphate enzyme TPP-binding" evidence="7">
    <location>
        <begin position="378"/>
        <end position="523"/>
    </location>
</feature>
<dbReference type="PROSITE" id="PS00187">
    <property type="entry name" value="TPP_ENZYMES"/>
    <property type="match status" value="1"/>
</dbReference>
<organism evidence="9 10">
    <name type="scientific">Simiduia curdlanivorans</name>
    <dbReference type="NCBI Taxonomy" id="1492769"/>
    <lineage>
        <taxon>Bacteria</taxon>
        <taxon>Pseudomonadati</taxon>
        <taxon>Pseudomonadota</taxon>
        <taxon>Gammaproteobacteria</taxon>
        <taxon>Cellvibrionales</taxon>
        <taxon>Cellvibrionaceae</taxon>
        <taxon>Simiduia</taxon>
    </lineage>
</organism>
<feature type="domain" description="Thiamine pyrophosphate enzyme central" evidence="6">
    <location>
        <begin position="191"/>
        <end position="324"/>
    </location>
</feature>
<dbReference type="EMBL" id="JBHSCX010000006">
    <property type="protein sequence ID" value="MFC4362345.1"/>
    <property type="molecule type" value="Genomic_DNA"/>
</dbReference>
<dbReference type="Proteomes" id="UP001595840">
    <property type="component" value="Unassembled WGS sequence"/>
</dbReference>
<dbReference type="NCBIfam" id="NF005712">
    <property type="entry name" value="PRK07524.1"/>
    <property type="match status" value="1"/>
</dbReference>
<evidence type="ECO:0000256" key="1">
    <source>
        <dbReference type="ARBA" id="ARBA00001964"/>
    </source>
</evidence>
<dbReference type="CDD" id="cd00568">
    <property type="entry name" value="TPP_enzymes"/>
    <property type="match status" value="1"/>
</dbReference>
<evidence type="ECO:0000256" key="3">
    <source>
        <dbReference type="ARBA" id="ARBA00023052"/>
    </source>
</evidence>
<keyword evidence="9" id="KW-0456">Lyase</keyword>
<evidence type="ECO:0000259" key="8">
    <source>
        <dbReference type="Pfam" id="PF02776"/>
    </source>
</evidence>
<reference evidence="10" key="1">
    <citation type="journal article" date="2019" name="Int. J. Syst. Evol. Microbiol.">
        <title>The Global Catalogue of Microorganisms (GCM) 10K type strain sequencing project: providing services to taxonomists for standard genome sequencing and annotation.</title>
        <authorList>
            <consortium name="The Broad Institute Genomics Platform"/>
            <consortium name="The Broad Institute Genome Sequencing Center for Infectious Disease"/>
            <person name="Wu L."/>
            <person name="Ma J."/>
        </authorList>
    </citation>
    <scope>NUCLEOTIDE SEQUENCE [LARGE SCALE GENOMIC DNA]</scope>
    <source>
        <strain evidence="10">CECT 8570</strain>
    </source>
</reference>
<comment type="caution">
    <text evidence="9">The sequence shown here is derived from an EMBL/GenBank/DDBJ whole genome shotgun (WGS) entry which is preliminary data.</text>
</comment>
<keyword evidence="5" id="KW-0175">Coiled coil</keyword>
<evidence type="ECO:0000313" key="9">
    <source>
        <dbReference type="EMBL" id="MFC4362345.1"/>
    </source>
</evidence>
<evidence type="ECO:0000256" key="2">
    <source>
        <dbReference type="ARBA" id="ARBA00007812"/>
    </source>
</evidence>
<feature type="domain" description="Thiamine pyrophosphate enzyme N-terminal TPP-binding" evidence="8">
    <location>
        <begin position="3"/>
        <end position="113"/>
    </location>
</feature>
<evidence type="ECO:0000313" key="10">
    <source>
        <dbReference type="Proteomes" id="UP001595840"/>
    </source>
</evidence>
<dbReference type="Gene3D" id="3.40.50.970">
    <property type="match status" value="2"/>
</dbReference>
<feature type="coiled-coil region" evidence="5">
    <location>
        <begin position="321"/>
        <end position="355"/>
    </location>
</feature>
<dbReference type="Pfam" id="PF00205">
    <property type="entry name" value="TPP_enzyme_M"/>
    <property type="match status" value="1"/>
</dbReference>
<dbReference type="InterPro" id="IPR012000">
    <property type="entry name" value="Thiamin_PyroP_enz_cen_dom"/>
</dbReference>
<dbReference type="SUPFAM" id="SSF52467">
    <property type="entry name" value="DHS-like NAD/FAD-binding domain"/>
    <property type="match status" value="1"/>
</dbReference>
<protein>
    <submittedName>
        <fullName evidence="9">5-guanidino-2-oxopentanoate decarboxylase</fullName>
        <ecNumber evidence="9">4.1.1.75</ecNumber>
    </submittedName>
</protein>
<evidence type="ECO:0000256" key="4">
    <source>
        <dbReference type="RuleBase" id="RU362132"/>
    </source>
</evidence>
<comment type="similarity">
    <text evidence="2 4">Belongs to the TPP enzyme family.</text>
</comment>
<dbReference type="InterPro" id="IPR012001">
    <property type="entry name" value="Thiamin_PyroP_enz_TPP-bd_dom"/>
</dbReference>
<dbReference type="RefSeq" id="WP_290260620.1">
    <property type="nucleotide sequence ID" value="NZ_JAUFQG010000004.1"/>
</dbReference>
<dbReference type="InterPro" id="IPR000399">
    <property type="entry name" value="TPP-bd_CS"/>
</dbReference>
<keyword evidence="10" id="KW-1185">Reference proteome</keyword>
<comment type="cofactor">
    <cofactor evidence="1">
        <name>thiamine diphosphate</name>
        <dbReference type="ChEBI" id="CHEBI:58937"/>
    </cofactor>
</comment>
<dbReference type="InterPro" id="IPR029035">
    <property type="entry name" value="DHS-like_NAD/FAD-binding_dom"/>
</dbReference>
<dbReference type="InterPro" id="IPR029061">
    <property type="entry name" value="THDP-binding"/>
</dbReference>
<dbReference type="GO" id="GO:0047435">
    <property type="term" value="F:5-guanidino-2-oxopentanoate decarboxylase activity"/>
    <property type="evidence" value="ECO:0007669"/>
    <property type="project" value="UniProtKB-EC"/>
</dbReference>
<evidence type="ECO:0000259" key="6">
    <source>
        <dbReference type="Pfam" id="PF00205"/>
    </source>
</evidence>
<name>A0ABV8V353_9GAMM</name>